<dbReference type="InterPro" id="IPR013083">
    <property type="entry name" value="Znf_RING/FYVE/PHD"/>
</dbReference>
<keyword evidence="11" id="KW-1133">Transmembrane helix</keyword>
<gene>
    <name evidence="13" type="ORF">Cgig2_026709</name>
</gene>
<evidence type="ECO:0000256" key="1">
    <source>
        <dbReference type="ARBA" id="ARBA00000900"/>
    </source>
</evidence>
<feature type="region of interest" description="Disordered" evidence="10">
    <location>
        <begin position="194"/>
        <end position="306"/>
    </location>
</feature>
<sequence length="329" mass="36292">MAIFHRKLFPFLTSSPNLSSPCPDPDFCDPSCSNFQACYLLPDPAFNPNPPDPSPPPPPPPTDHRVFHIPAVAIIMIVVLASIFLLVSYCAVFTKWTRLFRRNLDPGNSDHPETDEELTRELGSGDHLVDHPIWLISTIGLQQSVIDSITEEESLRLLPKCNHAFHIDCIDTWLRSHTNCPLCRAGIVVNPSPSGPPLGPNDPSFGHSRRTQVTHLADSESNDVESGSSLTGDAGGVEENRGETEEGLELQVTRSSSMDFLPGRNLGDPNIQKNPKWSSFRIMGSSSSSSSSSWRALSSSRVKRSYSWSERVFGSARFQKRNLDPENSS</sequence>
<dbReference type="PANTHER" id="PTHR46913">
    <property type="entry name" value="RING-H2 FINGER PROTEIN ATL16"/>
    <property type="match status" value="1"/>
</dbReference>
<evidence type="ECO:0000313" key="13">
    <source>
        <dbReference type="EMBL" id="KAJ8432006.1"/>
    </source>
</evidence>
<dbReference type="InterPro" id="IPR044600">
    <property type="entry name" value="ATL1/ATL16-like"/>
</dbReference>
<feature type="domain" description="RING-type" evidence="12">
    <location>
        <begin position="161"/>
        <end position="184"/>
    </location>
</feature>
<evidence type="ECO:0000256" key="6">
    <source>
        <dbReference type="ARBA" id="ARBA00022771"/>
    </source>
</evidence>
<dbReference type="GO" id="GO:0061630">
    <property type="term" value="F:ubiquitin protein ligase activity"/>
    <property type="evidence" value="ECO:0007669"/>
    <property type="project" value="UniProtKB-EC"/>
</dbReference>
<keyword evidence="4" id="KW-0808">Transferase</keyword>
<dbReference type="SMART" id="SM00184">
    <property type="entry name" value="RING"/>
    <property type="match status" value="1"/>
</dbReference>
<keyword evidence="8" id="KW-0862">Zinc</keyword>
<dbReference type="InterPro" id="IPR001841">
    <property type="entry name" value="Znf_RING"/>
</dbReference>
<dbReference type="Proteomes" id="UP001153076">
    <property type="component" value="Unassembled WGS sequence"/>
</dbReference>
<feature type="transmembrane region" description="Helical" evidence="11">
    <location>
        <begin position="67"/>
        <end position="92"/>
    </location>
</feature>
<keyword evidence="7" id="KW-0833">Ubl conjugation pathway</keyword>
<reference evidence="13" key="1">
    <citation type="submission" date="2022-04" db="EMBL/GenBank/DDBJ databases">
        <title>Carnegiea gigantea Genome sequencing and assembly v2.</title>
        <authorList>
            <person name="Copetti D."/>
            <person name="Sanderson M.J."/>
            <person name="Burquez A."/>
            <person name="Wojciechowski M.F."/>
        </authorList>
    </citation>
    <scope>NUCLEOTIDE SEQUENCE</scope>
    <source>
        <strain evidence="13">SGP5-SGP5p</strain>
        <tissue evidence="13">Aerial part</tissue>
    </source>
</reference>
<evidence type="ECO:0000256" key="11">
    <source>
        <dbReference type="SAM" id="Phobius"/>
    </source>
</evidence>
<comment type="catalytic activity">
    <reaction evidence="1">
        <text>S-ubiquitinyl-[E2 ubiquitin-conjugating enzyme]-L-cysteine + [acceptor protein]-L-lysine = [E2 ubiquitin-conjugating enzyme]-L-cysteine + N(6)-ubiquitinyl-[acceptor protein]-L-lysine.</text>
        <dbReference type="EC" id="2.3.2.27"/>
    </reaction>
</comment>
<dbReference type="PANTHER" id="PTHR46913:SF19">
    <property type="entry name" value="RING-TYPE E3 UBIQUITIN TRANSFERASE"/>
    <property type="match status" value="1"/>
</dbReference>
<evidence type="ECO:0000256" key="10">
    <source>
        <dbReference type="SAM" id="MobiDB-lite"/>
    </source>
</evidence>
<evidence type="ECO:0000256" key="3">
    <source>
        <dbReference type="ARBA" id="ARBA00012483"/>
    </source>
</evidence>
<dbReference type="Gene3D" id="3.30.40.10">
    <property type="entry name" value="Zinc/RING finger domain, C3HC4 (zinc finger)"/>
    <property type="match status" value="1"/>
</dbReference>
<name>A0A9Q1JW51_9CARY</name>
<dbReference type="GO" id="GO:0016567">
    <property type="term" value="P:protein ubiquitination"/>
    <property type="evidence" value="ECO:0007669"/>
    <property type="project" value="InterPro"/>
</dbReference>
<dbReference type="EMBL" id="JAKOGI010000645">
    <property type="protein sequence ID" value="KAJ8432006.1"/>
    <property type="molecule type" value="Genomic_DNA"/>
</dbReference>
<organism evidence="13 14">
    <name type="scientific">Carnegiea gigantea</name>
    <dbReference type="NCBI Taxonomy" id="171969"/>
    <lineage>
        <taxon>Eukaryota</taxon>
        <taxon>Viridiplantae</taxon>
        <taxon>Streptophyta</taxon>
        <taxon>Embryophyta</taxon>
        <taxon>Tracheophyta</taxon>
        <taxon>Spermatophyta</taxon>
        <taxon>Magnoliopsida</taxon>
        <taxon>eudicotyledons</taxon>
        <taxon>Gunneridae</taxon>
        <taxon>Pentapetalae</taxon>
        <taxon>Caryophyllales</taxon>
        <taxon>Cactineae</taxon>
        <taxon>Cactaceae</taxon>
        <taxon>Cactoideae</taxon>
        <taxon>Echinocereeae</taxon>
        <taxon>Carnegiea</taxon>
    </lineage>
</organism>
<evidence type="ECO:0000256" key="8">
    <source>
        <dbReference type="ARBA" id="ARBA00022833"/>
    </source>
</evidence>
<dbReference type="PROSITE" id="PS50089">
    <property type="entry name" value="ZF_RING_2"/>
    <property type="match status" value="1"/>
</dbReference>
<dbReference type="EC" id="2.3.2.27" evidence="3"/>
<keyword evidence="14" id="KW-1185">Reference proteome</keyword>
<feature type="compositionally biased region" description="Low complexity" evidence="10">
    <location>
        <begin position="278"/>
        <end position="306"/>
    </location>
</feature>
<evidence type="ECO:0000313" key="14">
    <source>
        <dbReference type="Proteomes" id="UP001153076"/>
    </source>
</evidence>
<accession>A0A9Q1JW51</accession>
<dbReference type="SUPFAM" id="SSF57850">
    <property type="entry name" value="RING/U-box"/>
    <property type="match status" value="1"/>
</dbReference>
<evidence type="ECO:0000256" key="2">
    <source>
        <dbReference type="ARBA" id="ARBA00004906"/>
    </source>
</evidence>
<proteinExistence type="predicted"/>
<dbReference type="Pfam" id="PF12678">
    <property type="entry name" value="zf-rbx1"/>
    <property type="match status" value="1"/>
</dbReference>
<evidence type="ECO:0000256" key="7">
    <source>
        <dbReference type="ARBA" id="ARBA00022786"/>
    </source>
</evidence>
<evidence type="ECO:0000256" key="9">
    <source>
        <dbReference type="PROSITE-ProRule" id="PRU00175"/>
    </source>
</evidence>
<comment type="caution">
    <text evidence="13">The sequence shown here is derived from an EMBL/GenBank/DDBJ whole genome shotgun (WGS) entry which is preliminary data.</text>
</comment>
<evidence type="ECO:0000256" key="5">
    <source>
        <dbReference type="ARBA" id="ARBA00022723"/>
    </source>
</evidence>
<dbReference type="InterPro" id="IPR024766">
    <property type="entry name" value="Znf_RING_H2"/>
</dbReference>
<evidence type="ECO:0000259" key="12">
    <source>
        <dbReference type="PROSITE" id="PS50089"/>
    </source>
</evidence>
<dbReference type="OrthoDB" id="9984778at2759"/>
<evidence type="ECO:0000256" key="4">
    <source>
        <dbReference type="ARBA" id="ARBA00022679"/>
    </source>
</evidence>
<comment type="pathway">
    <text evidence="2">Protein modification; protein ubiquitination.</text>
</comment>
<dbReference type="AlphaFoldDB" id="A0A9Q1JW51"/>
<keyword evidence="11" id="KW-0472">Membrane</keyword>
<keyword evidence="5" id="KW-0479">Metal-binding</keyword>
<protein>
    <recommendedName>
        <fullName evidence="3">RING-type E3 ubiquitin transferase</fullName>
        <ecNumber evidence="3">2.3.2.27</ecNumber>
    </recommendedName>
</protein>
<dbReference type="GO" id="GO:0008270">
    <property type="term" value="F:zinc ion binding"/>
    <property type="evidence" value="ECO:0007669"/>
    <property type="project" value="UniProtKB-KW"/>
</dbReference>
<keyword evidence="11" id="KW-0812">Transmembrane</keyword>
<keyword evidence="6 9" id="KW-0863">Zinc-finger</keyword>